<comment type="caution">
    <text evidence="2">The sequence shown here is derived from an EMBL/GenBank/DDBJ whole genome shotgun (WGS) entry which is preliminary data.</text>
</comment>
<sequence>MKQLIMKDIRVLGFMNLIILIIAIGSGYMGTSVSNIYKSNFIYGFSIVISIYLITARITTKEYKENSNTLIVSMPVKKFDVVKARYLFMIIYIIAISMIIYLSSNISRILFDDVSGNSLGLVEISIISSLIIIYLVFNIPFQYYNIGKAQIVNAIFYMMIILTPNILNRYDINILDISLVKKLLTLNLNQLSITLFGTSILLYFISLFVSKFIYEAKEF</sequence>
<keyword evidence="1" id="KW-1133">Transmembrane helix</keyword>
<evidence type="ECO:0000256" key="1">
    <source>
        <dbReference type="SAM" id="Phobius"/>
    </source>
</evidence>
<dbReference type="InterPro" id="IPR025699">
    <property type="entry name" value="ABC2_memb-like"/>
</dbReference>
<dbReference type="Proteomes" id="UP000467132">
    <property type="component" value="Unassembled WGS sequence"/>
</dbReference>
<protein>
    <recommendedName>
        <fullName evidence="4">ABC-2 transporter permease</fullName>
    </recommendedName>
</protein>
<dbReference type="PANTHER" id="PTHR41309:SF2">
    <property type="entry name" value="MEMBRANE PROTEIN"/>
    <property type="match status" value="1"/>
</dbReference>
<dbReference type="RefSeq" id="WP_160197734.1">
    <property type="nucleotide sequence ID" value="NZ_QXXA01000011.1"/>
</dbReference>
<gene>
    <name evidence="2" type="ORF">D3Z33_10425</name>
</gene>
<feature type="transmembrane region" description="Helical" evidence="1">
    <location>
        <begin position="86"/>
        <end position="106"/>
    </location>
</feature>
<dbReference type="EMBL" id="QXXA01000011">
    <property type="protein sequence ID" value="NBI07264.1"/>
    <property type="molecule type" value="Genomic_DNA"/>
</dbReference>
<feature type="transmembrane region" description="Helical" evidence="1">
    <location>
        <begin position="12"/>
        <end position="29"/>
    </location>
</feature>
<accession>A0A845QZ90</accession>
<dbReference type="AlphaFoldDB" id="A0A845QZ90"/>
<keyword evidence="3" id="KW-1185">Reference proteome</keyword>
<dbReference type="OrthoDB" id="2917865at2"/>
<dbReference type="Pfam" id="PF13346">
    <property type="entry name" value="ABC2_membrane_5"/>
    <property type="match status" value="1"/>
</dbReference>
<feature type="transmembrane region" description="Helical" evidence="1">
    <location>
        <begin position="151"/>
        <end position="170"/>
    </location>
</feature>
<name>A0A845QZ90_9CLOT</name>
<evidence type="ECO:0008006" key="4">
    <source>
        <dbReference type="Google" id="ProtNLM"/>
    </source>
</evidence>
<feature type="transmembrane region" description="Helical" evidence="1">
    <location>
        <begin position="41"/>
        <end position="60"/>
    </location>
</feature>
<dbReference type="PANTHER" id="PTHR41309">
    <property type="entry name" value="MEMBRANE PROTEIN-RELATED"/>
    <property type="match status" value="1"/>
</dbReference>
<keyword evidence="1" id="KW-0812">Transmembrane</keyword>
<feature type="transmembrane region" description="Helical" evidence="1">
    <location>
        <begin position="118"/>
        <end position="139"/>
    </location>
</feature>
<feature type="transmembrane region" description="Helical" evidence="1">
    <location>
        <begin position="190"/>
        <end position="214"/>
    </location>
</feature>
<keyword evidence="1" id="KW-0472">Membrane</keyword>
<evidence type="ECO:0000313" key="2">
    <source>
        <dbReference type="EMBL" id="NBI07264.1"/>
    </source>
</evidence>
<reference evidence="2 3" key="1">
    <citation type="submission" date="2018-08" db="EMBL/GenBank/DDBJ databases">
        <title>Murine metabolic-syndrome-specific gut microbial biobank.</title>
        <authorList>
            <person name="Liu C."/>
        </authorList>
    </citation>
    <scope>NUCLEOTIDE SEQUENCE [LARGE SCALE GENOMIC DNA]</scope>
    <source>
        <strain evidence="2 3">583</strain>
    </source>
</reference>
<proteinExistence type="predicted"/>
<organism evidence="2 3">
    <name type="scientific">Senegalia massiliensis</name>
    <dbReference type="NCBI Taxonomy" id="1720316"/>
    <lineage>
        <taxon>Bacteria</taxon>
        <taxon>Bacillati</taxon>
        <taxon>Bacillota</taxon>
        <taxon>Clostridia</taxon>
        <taxon>Eubacteriales</taxon>
        <taxon>Clostridiaceae</taxon>
        <taxon>Senegalia</taxon>
    </lineage>
</organism>
<evidence type="ECO:0000313" key="3">
    <source>
        <dbReference type="Proteomes" id="UP000467132"/>
    </source>
</evidence>